<dbReference type="Gene3D" id="3.40.50.180">
    <property type="entry name" value="Methylesterase CheB, C-terminal domain"/>
    <property type="match status" value="1"/>
</dbReference>
<evidence type="ECO:0000313" key="9">
    <source>
        <dbReference type="Proteomes" id="UP000192936"/>
    </source>
</evidence>
<dbReference type="CDD" id="cd16433">
    <property type="entry name" value="CheB"/>
    <property type="match status" value="1"/>
</dbReference>
<gene>
    <name evidence="8" type="ORF">SAMN02982917_2502</name>
</gene>
<feature type="active site" evidence="5">
    <location>
        <position position="131"/>
    </location>
</feature>
<name>A0A1X7FDA4_9PROT</name>
<dbReference type="PANTHER" id="PTHR42872">
    <property type="entry name" value="PROTEIN-GLUTAMATE METHYLESTERASE/PROTEIN-GLUTAMINE GLUTAMINASE"/>
    <property type="match status" value="1"/>
</dbReference>
<keyword evidence="5" id="KW-0145">Chemotaxis</keyword>
<feature type="active site" evidence="5">
    <location>
        <position position="12"/>
    </location>
</feature>
<feature type="coiled-coil region" evidence="6">
    <location>
        <begin position="295"/>
        <end position="322"/>
    </location>
</feature>
<evidence type="ECO:0000256" key="6">
    <source>
        <dbReference type="SAM" id="Coils"/>
    </source>
</evidence>
<dbReference type="PROSITE" id="PS50122">
    <property type="entry name" value="CHEB"/>
    <property type="match status" value="1"/>
</dbReference>
<dbReference type="GO" id="GO:0006935">
    <property type="term" value="P:chemotaxis"/>
    <property type="evidence" value="ECO:0007669"/>
    <property type="project" value="UniProtKB-UniRule"/>
</dbReference>
<dbReference type="SUPFAM" id="SSF52738">
    <property type="entry name" value="Methylesterase CheB, C-terminal domain"/>
    <property type="match status" value="1"/>
</dbReference>
<keyword evidence="6" id="KW-0175">Coiled coil</keyword>
<evidence type="ECO:0000313" key="8">
    <source>
        <dbReference type="EMBL" id="SMF49857.1"/>
    </source>
</evidence>
<dbReference type="OrthoDB" id="9793421at2"/>
<keyword evidence="1" id="KW-0963">Cytoplasm</keyword>
<dbReference type="EC" id="3.1.1.61" evidence="3"/>
<dbReference type="GO" id="GO:0008984">
    <property type="term" value="F:protein-glutamate methylesterase activity"/>
    <property type="evidence" value="ECO:0007669"/>
    <property type="project" value="UniProtKB-EC"/>
</dbReference>
<dbReference type="InterPro" id="IPR011247">
    <property type="entry name" value="Chemotax_prot-Glu_Me-esterase"/>
</dbReference>
<evidence type="ECO:0000256" key="1">
    <source>
        <dbReference type="ARBA" id="ARBA00022490"/>
    </source>
</evidence>
<dbReference type="PIRSF" id="PIRSF036461">
    <property type="entry name" value="Chmtx_methlestr"/>
    <property type="match status" value="1"/>
</dbReference>
<dbReference type="RefSeq" id="WP_085085712.1">
    <property type="nucleotide sequence ID" value="NZ_FXAK01000005.1"/>
</dbReference>
<evidence type="ECO:0000256" key="3">
    <source>
        <dbReference type="ARBA" id="ARBA00039140"/>
    </source>
</evidence>
<dbReference type="Proteomes" id="UP000192936">
    <property type="component" value="Unassembled WGS sequence"/>
</dbReference>
<reference evidence="8 9" key="1">
    <citation type="submission" date="2017-04" db="EMBL/GenBank/DDBJ databases">
        <authorList>
            <person name="Afonso C.L."/>
            <person name="Miller P.J."/>
            <person name="Scott M.A."/>
            <person name="Spackman E."/>
            <person name="Goraichik I."/>
            <person name="Dimitrov K.M."/>
            <person name="Suarez D.L."/>
            <person name="Swayne D.E."/>
        </authorList>
    </citation>
    <scope>NUCLEOTIDE SEQUENCE [LARGE SCALE GENOMIC DNA]</scope>
    <source>
        <strain evidence="8 9">A2P</strain>
    </source>
</reference>
<dbReference type="GO" id="GO:0005737">
    <property type="term" value="C:cytoplasm"/>
    <property type="evidence" value="ECO:0007669"/>
    <property type="project" value="InterPro"/>
</dbReference>
<evidence type="ECO:0000259" key="7">
    <source>
        <dbReference type="PROSITE" id="PS50122"/>
    </source>
</evidence>
<evidence type="ECO:0000256" key="4">
    <source>
        <dbReference type="ARBA" id="ARBA00048267"/>
    </source>
</evidence>
<evidence type="ECO:0000256" key="5">
    <source>
        <dbReference type="PROSITE-ProRule" id="PRU00050"/>
    </source>
</evidence>
<accession>A0A1X7FDA4</accession>
<sequence>MDKRDILVIGASAGGLAALTRLFGGMPEDCMPTVFVVLHISPSARSMLPRLLNRVEWLTAFHPTDGEPIRPGHIHLAPPDHHLLVHRDRVLVRRGPRENRTRPAVDPLFRSAGIAFGSRVVGVVLTGMLDDGTSGLRAIHRCGGVCIVQDPEEAEWPGMPESAIARAPIDHVLPVDAMPALLCRLAAEPAPPGPPVPFDIAEEAHIAEQEFTTVSDDTQAIGSPTTLSCPECGGGLSEIRDGPALRFRCQVGHAFSPDSMEEAQAESMEKALWVALRTHEDRVELFNRMTRHARERNQLNLAAQWESQMQEARRNADLLRQVLSKPEVKRANEQKKG</sequence>
<dbReference type="EMBL" id="FXAK01000005">
    <property type="protein sequence ID" value="SMF49857.1"/>
    <property type="molecule type" value="Genomic_DNA"/>
</dbReference>
<evidence type="ECO:0000256" key="2">
    <source>
        <dbReference type="ARBA" id="ARBA00022801"/>
    </source>
</evidence>
<feature type="domain" description="CheB-type methylesterase" evidence="7">
    <location>
        <begin position="1"/>
        <end position="182"/>
    </location>
</feature>
<dbReference type="Pfam" id="PF01339">
    <property type="entry name" value="CheB_methylest"/>
    <property type="match status" value="1"/>
</dbReference>
<protein>
    <recommendedName>
        <fullName evidence="3">protein-glutamate methylesterase</fullName>
        <ecNumber evidence="3">3.1.1.61</ecNumber>
    </recommendedName>
</protein>
<keyword evidence="2 5" id="KW-0378">Hydrolase</keyword>
<dbReference type="GO" id="GO:0000156">
    <property type="term" value="F:phosphorelay response regulator activity"/>
    <property type="evidence" value="ECO:0007669"/>
    <property type="project" value="InterPro"/>
</dbReference>
<proteinExistence type="predicted"/>
<organism evidence="8 9">
    <name type="scientific">Azospirillum oryzae</name>
    <dbReference type="NCBI Taxonomy" id="286727"/>
    <lineage>
        <taxon>Bacteria</taxon>
        <taxon>Pseudomonadati</taxon>
        <taxon>Pseudomonadota</taxon>
        <taxon>Alphaproteobacteria</taxon>
        <taxon>Rhodospirillales</taxon>
        <taxon>Azospirillaceae</taxon>
        <taxon>Azospirillum</taxon>
    </lineage>
</organism>
<dbReference type="STRING" id="286727.SAMN02982917_2502"/>
<dbReference type="AlphaFoldDB" id="A0A1X7FDA4"/>
<dbReference type="PANTHER" id="PTHR42872:SF6">
    <property type="entry name" value="PROTEIN-GLUTAMATE METHYLESTERASE_PROTEIN-GLUTAMINE GLUTAMINASE"/>
    <property type="match status" value="1"/>
</dbReference>
<feature type="active site" evidence="5">
    <location>
        <position position="39"/>
    </location>
</feature>
<dbReference type="InterPro" id="IPR000673">
    <property type="entry name" value="Sig_transdc_resp-reg_Me-estase"/>
</dbReference>
<comment type="catalytic activity">
    <reaction evidence="4">
        <text>[protein]-L-glutamate 5-O-methyl ester + H2O = L-glutamyl-[protein] + methanol + H(+)</text>
        <dbReference type="Rhea" id="RHEA:23236"/>
        <dbReference type="Rhea" id="RHEA-COMP:10208"/>
        <dbReference type="Rhea" id="RHEA-COMP:10311"/>
        <dbReference type="ChEBI" id="CHEBI:15377"/>
        <dbReference type="ChEBI" id="CHEBI:15378"/>
        <dbReference type="ChEBI" id="CHEBI:17790"/>
        <dbReference type="ChEBI" id="CHEBI:29973"/>
        <dbReference type="ChEBI" id="CHEBI:82795"/>
        <dbReference type="EC" id="3.1.1.61"/>
    </reaction>
</comment>
<dbReference type="InterPro" id="IPR035909">
    <property type="entry name" value="CheB_C"/>
</dbReference>